<keyword evidence="2" id="KW-1185">Reference proteome</keyword>
<proteinExistence type="predicted"/>
<evidence type="ECO:0000313" key="1">
    <source>
        <dbReference type="EMBL" id="WWC87632.1"/>
    </source>
</evidence>
<dbReference type="Gene3D" id="3.90.1140.10">
    <property type="entry name" value="Cyclic phosphodiesterase"/>
    <property type="match status" value="1"/>
</dbReference>
<dbReference type="RefSeq" id="XP_066074395.1">
    <property type="nucleotide sequence ID" value="XM_066218298.1"/>
</dbReference>
<accession>A0AAX4JQJ0</accession>
<dbReference type="GO" id="GO:0004113">
    <property type="term" value="F:2',3'-cyclic-nucleotide 3'-phosphodiesterase activity"/>
    <property type="evidence" value="ECO:0007669"/>
    <property type="project" value="TreeGrafter"/>
</dbReference>
<evidence type="ECO:0000313" key="2">
    <source>
        <dbReference type="Proteomes" id="UP001355207"/>
    </source>
</evidence>
<dbReference type="AlphaFoldDB" id="A0AAX4JQJ0"/>
<evidence type="ECO:0008006" key="3">
    <source>
        <dbReference type="Google" id="ProtNLM"/>
    </source>
</evidence>
<sequence>MTDATKDPAAPPLAAYALWLVPSNSQQNQQIQDVINELSSLEHPSPIFVPHITLIHPIPLSTRLNDIHKTLKEAISATINNTAKSDAEVLKVELNKAEKGSKYYQCILAPINKNNDRLLELRKQVEEKFDIGNLPEYFPHLSLLYGNLREKRKDELVDIAQSKLDQLNGINSLEVNEVVIVSCVGTAEKWEIVGRERLN</sequence>
<dbReference type="PANTHER" id="PTHR28141:SF1">
    <property type="entry name" value="2',3'-CYCLIC-NUCLEOTIDE 3'-PHOSPHODIESTERASE"/>
    <property type="match status" value="1"/>
</dbReference>
<dbReference type="PANTHER" id="PTHR28141">
    <property type="entry name" value="2',3'-CYCLIC-NUCLEOTIDE 3'-PHOSPHODIESTERASE"/>
    <property type="match status" value="1"/>
</dbReference>
<gene>
    <name evidence="1" type="ORF">L201_002522</name>
</gene>
<dbReference type="EMBL" id="CP144100">
    <property type="protein sequence ID" value="WWC87632.1"/>
    <property type="molecule type" value="Genomic_DNA"/>
</dbReference>
<dbReference type="GeneID" id="91093194"/>
<protein>
    <recommendedName>
        <fullName evidence="3">2',3'-cyclic-nucleotide 3'-phosphodiesterase</fullName>
    </recommendedName>
</protein>
<dbReference type="InterPro" id="IPR009097">
    <property type="entry name" value="Cyclic_Pdiesterase"/>
</dbReference>
<reference evidence="1 2" key="1">
    <citation type="submission" date="2024-01" db="EMBL/GenBank/DDBJ databases">
        <title>Comparative genomics of Cryptococcus and Kwoniella reveals pathogenesis evolution and contrasting modes of karyotype evolution via chromosome fusion or intercentromeric recombination.</title>
        <authorList>
            <person name="Coelho M.A."/>
            <person name="David-Palma M."/>
            <person name="Shea T."/>
            <person name="Bowers K."/>
            <person name="McGinley-Smith S."/>
            <person name="Mohammad A.W."/>
            <person name="Gnirke A."/>
            <person name="Yurkov A.M."/>
            <person name="Nowrousian M."/>
            <person name="Sun S."/>
            <person name="Cuomo C.A."/>
            <person name="Heitman J."/>
        </authorList>
    </citation>
    <scope>NUCLEOTIDE SEQUENCE [LARGE SCALE GENOMIC DNA]</scope>
    <source>
        <strain evidence="1 2">CBS 6074</strain>
    </source>
</reference>
<name>A0AAX4JQJ0_9TREE</name>
<dbReference type="GO" id="GO:0009187">
    <property type="term" value="P:cyclic nucleotide metabolic process"/>
    <property type="evidence" value="ECO:0007669"/>
    <property type="project" value="TreeGrafter"/>
</dbReference>
<dbReference type="Proteomes" id="UP001355207">
    <property type="component" value="Chromosome 3"/>
</dbReference>
<dbReference type="Pfam" id="PF07823">
    <property type="entry name" value="CPDase"/>
    <property type="match status" value="1"/>
</dbReference>
<dbReference type="SUPFAM" id="SSF55144">
    <property type="entry name" value="LigT-like"/>
    <property type="match status" value="1"/>
</dbReference>
<dbReference type="InterPro" id="IPR012386">
    <property type="entry name" value="Cyclic-nucl_3Pdiesterase"/>
</dbReference>
<organism evidence="1 2">
    <name type="scientific">Kwoniella dendrophila CBS 6074</name>
    <dbReference type="NCBI Taxonomy" id="1295534"/>
    <lineage>
        <taxon>Eukaryota</taxon>
        <taxon>Fungi</taxon>
        <taxon>Dikarya</taxon>
        <taxon>Basidiomycota</taxon>
        <taxon>Agaricomycotina</taxon>
        <taxon>Tremellomycetes</taxon>
        <taxon>Tremellales</taxon>
        <taxon>Cryptococcaceae</taxon>
        <taxon>Kwoniella</taxon>
    </lineage>
</organism>